<dbReference type="GO" id="GO:0005886">
    <property type="term" value="C:plasma membrane"/>
    <property type="evidence" value="ECO:0007669"/>
    <property type="project" value="UniProtKB-SubCell"/>
</dbReference>
<evidence type="ECO:0000256" key="5">
    <source>
        <dbReference type="ARBA" id="ARBA00022475"/>
    </source>
</evidence>
<feature type="transmembrane region" description="Helical" evidence="11">
    <location>
        <begin position="206"/>
        <end position="231"/>
    </location>
</feature>
<dbReference type="AlphaFoldDB" id="A0A851GMM1"/>
<dbReference type="GO" id="GO:0042956">
    <property type="term" value="P:maltodextrin transmembrane transport"/>
    <property type="evidence" value="ECO:0007669"/>
    <property type="project" value="TreeGrafter"/>
</dbReference>
<dbReference type="Pfam" id="PF00528">
    <property type="entry name" value="BPD_transp_1"/>
    <property type="match status" value="1"/>
</dbReference>
<dbReference type="PROSITE" id="PS50928">
    <property type="entry name" value="ABC_TM1"/>
    <property type="match status" value="1"/>
</dbReference>
<feature type="transmembrane region" description="Helical" evidence="11">
    <location>
        <begin position="263"/>
        <end position="285"/>
    </location>
</feature>
<evidence type="ECO:0000256" key="6">
    <source>
        <dbReference type="ARBA" id="ARBA00022597"/>
    </source>
</evidence>
<dbReference type="SUPFAM" id="SSF161098">
    <property type="entry name" value="MetI-like"/>
    <property type="match status" value="1"/>
</dbReference>
<keyword evidence="9 11" id="KW-0472">Membrane</keyword>
<comment type="subcellular location">
    <subcellularLocation>
        <location evidence="2 11">Cell membrane</location>
        <topology evidence="2 11">Multi-pass membrane protein</topology>
    </subcellularLocation>
</comment>
<evidence type="ECO:0000313" key="14">
    <source>
        <dbReference type="Proteomes" id="UP000557872"/>
    </source>
</evidence>
<dbReference type="PANTHER" id="PTHR32243:SF50">
    <property type="entry name" value="MALTOSE_MALTODEXTRIN TRANSPORT SYSTEM PERMEASE PROTEIN MALG"/>
    <property type="match status" value="1"/>
</dbReference>
<proteinExistence type="inferred from homology"/>
<accession>A0A851GMM1</accession>
<evidence type="ECO:0000256" key="8">
    <source>
        <dbReference type="ARBA" id="ARBA00022989"/>
    </source>
</evidence>
<dbReference type="NCBIfam" id="NF008231">
    <property type="entry name" value="PRK10998.1"/>
    <property type="match status" value="1"/>
</dbReference>
<dbReference type="InterPro" id="IPR050901">
    <property type="entry name" value="BP-dep_ABC_trans_perm"/>
</dbReference>
<dbReference type="EMBL" id="JACBAZ010000004">
    <property type="protein sequence ID" value="NWK56385.1"/>
    <property type="molecule type" value="Genomic_DNA"/>
</dbReference>
<evidence type="ECO:0000313" key="13">
    <source>
        <dbReference type="EMBL" id="NWK56385.1"/>
    </source>
</evidence>
<evidence type="ECO:0000256" key="10">
    <source>
        <dbReference type="ARBA" id="ARBA00041109"/>
    </source>
</evidence>
<evidence type="ECO:0000256" key="3">
    <source>
        <dbReference type="ARBA" id="ARBA00009047"/>
    </source>
</evidence>
<sequence>MNVHTRRKWQHGMAHAFLIGFILIVIIPFLMVISASFTKGNLAPNQLWPEEVSMEHWKFVLGIEYEEVINAETGETRTIKAATPPLVWFWNSLKVSLLASAGILLLSASCAYAFARMHFRFKHQLLNNLLILQMFPMVLALIAYRVILEFLGDYVPASGLNTHAGLILIYLGGISMYIWMIKGYFDTVPASMEESGKIDGASPFQTFIHILLPMSAPIFAVVFILSFIAFMSEYPVASVILQTSDQWTLAVGANSFLYEQEKLWGRFSALAVLSGIPITLIFMVCQRFLISGMTSGGVKD</sequence>
<dbReference type="GO" id="GO:0015423">
    <property type="term" value="F:ABC-type maltose transporter activity"/>
    <property type="evidence" value="ECO:0007669"/>
    <property type="project" value="TreeGrafter"/>
</dbReference>
<evidence type="ECO:0000256" key="9">
    <source>
        <dbReference type="ARBA" id="ARBA00023136"/>
    </source>
</evidence>
<keyword evidence="14" id="KW-1185">Reference proteome</keyword>
<evidence type="ECO:0000259" key="12">
    <source>
        <dbReference type="PROSITE" id="PS50928"/>
    </source>
</evidence>
<feature type="transmembrane region" description="Helical" evidence="11">
    <location>
        <begin position="95"/>
        <end position="114"/>
    </location>
</feature>
<evidence type="ECO:0000256" key="4">
    <source>
        <dbReference type="ARBA" id="ARBA00022448"/>
    </source>
</evidence>
<keyword evidence="5" id="KW-1003">Cell membrane</keyword>
<keyword evidence="7 11" id="KW-0812">Transmembrane</keyword>
<comment type="function">
    <text evidence="1">Part of the ABC transporter complex MalEFGK involved in maltose/maltodextrin import. Probably responsible for the translocation of the substrate across the membrane.</text>
</comment>
<keyword evidence="6" id="KW-0762">Sugar transport</keyword>
<dbReference type="CDD" id="cd06261">
    <property type="entry name" value="TM_PBP2"/>
    <property type="match status" value="1"/>
</dbReference>
<evidence type="ECO:0000256" key="11">
    <source>
        <dbReference type="RuleBase" id="RU363032"/>
    </source>
</evidence>
<comment type="similarity">
    <text evidence="3">Belongs to the binding-protein-dependent transport system permease family. MalFG subfamily.</text>
</comment>
<organism evidence="13 14">
    <name type="scientific">Oceaniferula marina</name>
    <dbReference type="NCBI Taxonomy" id="2748318"/>
    <lineage>
        <taxon>Bacteria</taxon>
        <taxon>Pseudomonadati</taxon>
        <taxon>Verrucomicrobiota</taxon>
        <taxon>Verrucomicrobiia</taxon>
        <taxon>Verrucomicrobiales</taxon>
        <taxon>Verrucomicrobiaceae</taxon>
        <taxon>Oceaniferula</taxon>
    </lineage>
</organism>
<evidence type="ECO:0000256" key="2">
    <source>
        <dbReference type="ARBA" id="ARBA00004651"/>
    </source>
</evidence>
<feature type="transmembrane region" description="Helical" evidence="11">
    <location>
        <begin position="126"/>
        <end position="147"/>
    </location>
</feature>
<evidence type="ECO:0000256" key="1">
    <source>
        <dbReference type="ARBA" id="ARBA00002264"/>
    </source>
</evidence>
<dbReference type="InterPro" id="IPR000515">
    <property type="entry name" value="MetI-like"/>
</dbReference>
<protein>
    <recommendedName>
        <fullName evidence="10">Maltose/maltodextrin transport system permease protein MalG</fullName>
    </recommendedName>
</protein>
<feature type="domain" description="ABC transmembrane type-1" evidence="12">
    <location>
        <begin position="89"/>
        <end position="285"/>
    </location>
</feature>
<keyword evidence="8 11" id="KW-1133">Transmembrane helix</keyword>
<dbReference type="Gene3D" id="1.10.3720.10">
    <property type="entry name" value="MetI-like"/>
    <property type="match status" value="1"/>
</dbReference>
<dbReference type="PANTHER" id="PTHR32243">
    <property type="entry name" value="MALTOSE TRANSPORT SYSTEM PERMEASE-RELATED"/>
    <property type="match status" value="1"/>
</dbReference>
<evidence type="ECO:0000256" key="7">
    <source>
        <dbReference type="ARBA" id="ARBA00022692"/>
    </source>
</evidence>
<gene>
    <name evidence="13" type="primary">malG</name>
    <name evidence="13" type="ORF">HW115_12245</name>
</gene>
<comment type="caution">
    <text evidence="13">The sequence shown here is derived from an EMBL/GenBank/DDBJ whole genome shotgun (WGS) entry which is preliminary data.</text>
</comment>
<feature type="transmembrane region" description="Helical" evidence="11">
    <location>
        <begin position="12"/>
        <end position="37"/>
    </location>
</feature>
<reference evidence="13 14" key="1">
    <citation type="submission" date="2020-07" db="EMBL/GenBank/DDBJ databases">
        <title>Roseicoccus Jingziensis gen. nov., sp. nov., isolated from coastal seawater.</title>
        <authorList>
            <person name="Feng X."/>
        </authorList>
    </citation>
    <scope>NUCLEOTIDE SEQUENCE [LARGE SCALE GENOMIC DNA]</scope>
    <source>
        <strain evidence="13 14">N1E253</strain>
    </source>
</reference>
<dbReference type="RefSeq" id="WP_178933163.1">
    <property type="nucleotide sequence ID" value="NZ_JACBAZ010000004.1"/>
</dbReference>
<name>A0A851GMM1_9BACT</name>
<feature type="transmembrane region" description="Helical" evidence="11">
    <location>
        <begin position="167"/>
        <end position="185"/>
    </location>
</feature>
<keyword evidence="4 11" id="KW-0813">Transport</keyword>
<dbReference type="Proteomes" id="UP000557872">
    <property type="component" value="Unassembled WGS sequence"/>
</dbReference>
<dbReference type="InterPro" id="IPR035906">
    <property type="entry name" value="MetI-like_sf"/>
</dbReference>